<feature type="domain" description="BTB" evidence="1">
    <location>
        <begin position="19"/>
        <end position="86"/>
    </location>
</feature>
<protein>
    <recommendedName>
        <fullName evidence="1">BTB domain-containing protein</fullName>
    </recommendedName>
</protein>
<dbReference type="Gene3D" id="3.30.710.10">
    <property type="entry name" value="Potassium Channel Kv1.1, Chain A"/>
    <property type="match status" value="1"/>
</dbReference>
<proteinExistence type="predicted"/>
<organism evidence="2 3">
    <name type="scientific">Exophiala viscosa</name>
    <dbReference type="NCBI Taxonomy" id="2486360"/>
    <lineage>
        <taxon>Eukaryota</taxon>
        <taxon>Fungi</taxon>
        <taxon>Dikarya</taxon>
        <taxon>Ascomycota</taxon>
        <taxon>Pezizomycotina</taxon>
        <taxon>Eurotiomycetes</taxon>
        <taxon>Chaetothyriomycetidae</taxon>
        <taxon>Chaetothyriales</taxon>
        <taxon>Herpotrichiellaceae</taxon>
        <taxon>Exophiala</taxon>
    </lineage>
</organism>
<sequence>MAGVLLNAYLELLAFGRYSDFIIHCQGYEFKVHRAIVCAASPMLDKACGGLYVEASEGRIDLSEDDPEILARVLLYLYTNDYEAKTVPSYLEGVTRKSESQSVPAISSVQPKENEALTRLLRIHALVYRSADMLGVEGLKGIASSRFLDVAEIALTLAPDTLAEPLKIMFDSTRENDLRLRNPVLILCLENHAIIAEHKPIVEMMLKYEPTVWNIKQSLLKESKPKTENRLGILKPWYDCAGCNKEFHKDEILKYRVDESLRIEAWCGLIWCGLKCEL</sequence>
<accession>A0AAN6E876</accession>
<evidence type="ECO:0000313" key="3">
    <source>
        <dbReference type="Proteomes" id="UP001203852"/>
    </source>
</evidence>
<comment type="caution">
    <text evidence="2">The sequence shown here is derived from an EMBL/GenBank/DDBJ whole genome shotgun (WGS) entry which is preliminary data.</text>
</comment>
<dbReference type="Proteomes" id="UP001203852">
    <property type="component" value="Unassembled WGS sequence"/>
</dbReference>
<dbReference type="CDD" id="cd18186">
    <property type="entry name" value="BTB_POZ_ZBTB_KLHL-like"/>
    <property type="match status" value="1"/>
</dbReference>
<dbReference type="EMBL" id="MU404350">
    <property type="protein sequence ID" value="KAI1619052.1"/>
    <property type="molecule type" value="Genomic_DNA"/>
</dbReference>
<evidence type="ECO:0000313" key="2">
    <source>
        <dbReference type="EMBL" id="KAI1619052.1"/>
    </source>
</evidence>
<dbReference type="Pfam" id="PF00651">
    <property type="entry name" value="BTB"/>
    <property type="match status" value="1"/>
</dbReference>
<keyword evidence="3" id="KW-1185">Reference proteome</keyword>
<evidence type="ECO:0000259" key="1">
    <source>
        <dbReference type="PROSITE" id="PS50097"/>
    </source>
</evidence>
<dbReference type="PANTHER" id="PTHR47843">
    <property type="entry name" value="BTB DOMAIN-CONTAINING PROTEIN-RELATED"/>
    <property type="match status" value="1"/>
</dbReference>
<dbReference type="InterPro" id="IPR000210">
    <property type="entry name" value="BTB/POZ_dom"/>
</dbReference>
<reference evidence="2" key="1">
    <citation type="journal article" date="2022" name="bioRxiv">
        <title>Deciphering the potential niche of two novel black yeast fungi from a biological soil crust based on their genomes, phenotypes, and melanin regulation.</title>
        <authorList>
            <consortium name="DOE Joint Genome Institute"/>
            <person name="Carr E.C."/>
            <person name="Barton Q."/>
            <person name="Grambo S."/>
            <person name="Sullivan M."/>
            <person name="Renfro C.M."/>
            <person name="Kuo A."/>
            <person name="Pangilinan J."/>
            <person name="Lipzen A."/>
            <person name="Keymanesh K."/>
            <person name="Savage E."/>
            <person name="Barry K."/>
            <person name="Grigoriev I.V."/>
            <person name="Riekhof W.R."/>
            <person name="Harris S.S."/>
        </authorList>
    </citation>
    <scope>NUCLEOTIDE SEQUENCE</scope>
    <source>
        <strain evidence="2">JF 03-4F</strain>
    </source>
</reference>
<dbReference type="PANTHER" id="PTHR47843:SF5">
    <property type="entry name" value="BTB_POZ DOMAIN PROTEIN"/>
    <property type="match status" value="1"/>
</dbReference>
<name>A0AAN6E876_9EURO</name>
<dbReference type="SUPFAM" id="SSF54695">
    <property type="entry name" value="POZ domain"/>
    <property type="match status" value="1"/>
</dbReference>
<dbReference type="InterPro" id="IPR011333">
    <property type="entry name" value="SKP1/BTB/POZ_sf"/>
</dbReference>
<dbReference type="PROSITE" id="PS50097">
    <property type="entry name" value="BTB"/>
    <property type="match status" value="1"/>
</dbReference>
<gene>
    <name evidence="2" type="ORF">EDD36DRAFT_48827</name>
</gene>
<dbReference type="AlphaFoldDB" id="A0AAN6E876"/>